<keyword evidence="3" id="KW-1185">Reference proteome</keyword>
<proteinExistence type="predicted"/>
<accession>A0A2S0WJA1</accession>
<name>A0A2S0WJA1_9ACTN</name>
<evidence type="ECO:0000313" key="3">
    <source>
        <dbReference type="Proteomes" id="UP000244384"/>
    </source>
</evidence>
<gene>
    <name evidence="2" type="ORF">C3E78_03825</name>
</gene>
<sequence length="196" mass="19820">MSLAGAQRLTFGAVLTLFGVALVLMVLRGGEASDVLPVRAAAAPAAGSHTGAGPTGDEDASEVISEAERPADEGSRTTASGSEGIPRRALREPVKGPLKALPVLPTSSVKSREVSSGSDVRQVSLVATDGRSPARVLAAYRRILGAYGFVESSVPAVGGSTASAFARGREHLTVTASATGRRTTYSVFGGLRAGSS</sequence>
<dbReference type="EMBL" id="CP026952">
    <property type="protein sequence ID" value="AWB91416.1"/>
    <property type="molecule type" value="Genomic_DNA"/>
</dbReference>
<protein>
    <submittedName>
        <fullName evidence="2">Uncharacterized protein</fullName>
    </submittedName>
</protein>
<reference evidence="3" key="1">
    <citation type="submission" date="2018-01" db="EMBL/GenBank/DDBJ databases">
        <authorList>
            <person name="Li J."/>
        </authorList>
    </citation>
    <scope>NUCLEOTIDE SEQUENCE [LARGE SCALE GENOMIC DNA]</scope>
    <source>
        <strain evidence="3">592</strain>
    </source>
</reference>
<organism evidence="2 3">
    <name type="scientific">Aeromicrobium chenweiae</name>
    <dbReference type="NCBI Taxonomy" id="2079793"/>
    <lineage>
        <taxon>Bacteria</taxon>
        <taxon>Bacillati</taxon>
        <taxon>Actinomycetota</taxon>
        <taxon>Actinomycetes</taxon>
        <taxon>Propionibacteriales</taxon>
        <taxon>Nocardioidaceae</taxon>
        <taxon>Aeromicrobium</taxon>
    </lineage>
</organism>
<accession>A0A5F2ENU8</accession>
<dbReference type="OrthoDB" id="5118692at2"/>
<dbReference type="KEGG" id="aez:C3E78_03825"/>
<evidence type="ECO:0000313" key="2">
    <source>
        <dbReference type="EMBL" id="AWB91416.1"/>
    </source>
</evidence>
<dbReference type="Proteomes" id="UP000244384">
    <property type="component" value="Chromosome"/>
</dbReference>
<feature type="region of interest" description="Disordered" evidence="1">
    <location>
        <begin position="45"/>
        <end position="92"/>
    </location>
</feature>
<dbReference type="RefSeq" id="WP_108577062.1">
    <property type="nucleotide sequence ID" value="NZ_CP026952.1"/>
</dbReference>
<feature type="compositionally biased region" description="Basic and acidic residues" evidence="1">
    <location>
        <begin position="66"/>
        <end position="75"/>
    </location>
</feature>
<evidence type="ECO:0000256" key="1">
    <source>
        <dbReference type="SAM" id="MobiDB-lite"/>
    </source>
</evidence>
<dbReference type="AlphaFoldDB" id="A0A2S0WJA1"/>